<evidence type="ECO:0000256" key="4">
    <source>
        <dbReference type="PROSITE-ProRule" id="PRU00042"/>
    </source>
</evidence>
<dbReference type="Gene3D" id="3.30.160.60">
    <property type="entry name" value="Classic Zinc Finger"/>
    <property type="match status" value="2"/>
</dbReference>
<name>A0A8D8X151_9HEMI</name>
<keyword evidence="2 4" id="KW-0863">Zinc-finger</keyword>
<dbReference type="GO" id="GO:0005634">
    <property type="term" value="C:nucleus"/>
    <property type="evidence" value="ECO:0007669"/>
    <property type="project" value="UniProtKB-ARBA"/>
</dbReference>
<proteinExistence type="predicted"/>
<dbReference type="GO" id="GO:0008270">
    <property type="term" value="F:zinc ion binding"/>
    <property type="evidence" value="ECO:0007669"/>
    <property type="project" value="UniProtKB-KW"/>
</dbReference>
<protein>
    <submittedName>
        <fullName evidence="6">RE1-silencing transcription factor</fullName>
    </submittedName>
</protein>
<sequence>MLSALTLMDYPPNNLNKLLVEHHLVLPISDSLSLSLVQSSASRFIVNDKFDTLQSCIHCRLFETIELKKLLAHCKSCPFMQRPLDDPKQKFMCYACPYLTTDSGHMKRHIMGHTGLKPYTCQYCSYSSNQHVHLKRHLKRHFNDHFLFVDCD</sequence>
<accession>A0A8D8X151</accession>
<keyword evidence="1" id="KW-0479">Metal-binding</keyword>
<dbReference type="InterPro" id="IPR036236">
    <property type="entry name" value="Znf_C2H2_sf"/>
</dbReference>
<dbReference type="AlphaFoldDB" id="A0A8D8X151"/>
<dbReference type="InterPro" id="IPR013087">
    <property type="entry name" value="Znf_C2H2_type"/>
</dbReference>
<keyword evidence="3" id="KW-0862">Zinc</keyword>
<evidence type="ECO:0000313" key="6">
    <source>
        <dbReference type="EMBL" id="CAG6680068.1"/>
    </source>
</evidence>
<evidence type="ECO:0000259" key="5">
    <source>
        <dbReference type="PROSITE" id="PS50157"/>
    </source>
</evidence>
<feature type="domain" description="C2H2-type" evidence="5">
    <location>
        <begin position="91"/>
        <end position="118"/>
    </location>
</feature>
<evidence type="ECO:0000256" key="2">
    <source>
        <dbReference type="ARBA" id="ARBA00022771"/>
    </source>
</evidence>
<reference evidence="6" key="1">
    <citation type="submission" date="2021-05" db="EMBL/GenBank/DDBJ databases">
        <authorList>
            <person name="Alioto T."/>
            <person name="Alioto T."/>
            <person name="Gomez Garrido J."/>
        </authorList>
    </citation>
    <scope>NUCLEOTIDE SEQUENCE</scope>
</reference>
<dbReference type="SMART" id="SM00355">
    <property type="entry name" value="ZnF_C2H2"/>
    <property type="match status" value="2"/>
</dbReference>
<dbReference type="FunFam" id="3.30.160.60:FF:000446">
    <property type="entry name" value="Zinc finger protein"/>
    <property type="match status" value="1"/>
</dbReference>
<feature type="domain" description="C2H2-type" evidence="5">
    <location>
        <begin position="119"/>
        <end position="146"/>
    </location>
</feature>
<dbReference type="PROSITE" id="PS50157">
    <property type="entry name" value="ZINC_FINGER_C2H2_2"/>
    <property type="match status" value="2"/>
</dbReference>
<organism evidence="6">
    <name type="scientific">Cacopsylla melanoneura</name>
    <dbReference type="NCBI Taxonomy" id="428564"/>
    <lineage>
        <taxon>Eukaryota</taxon>
        <taxon>Metazoa</taxon>
        <taxon>Ecdysozoa</taxon>
        <taxon>Arthropoda</taxon>
        <taxon>Hexapoda</taxon>
        <taxon>Insecta</taxon>
        <taxon>Pterygota</taxon>
        <taxon>Neoptera</taxon>
        <taxon>Paraneoptera</taxon>
        <taxon>Hemiptera</taxon>
        <taxon>Sternorrhyncha</taxon>
        <taxon>Psylloidea</taxon>
        <taxon>Psyllidae</taxon>
        <taxon>Psyllinae</taxon>
        <taxon>Cacopsylla</taxon>
    </lineage>
</organism>
<evidence type="ECO:0000256" key="3">
    <source>
        <dbReference type="ARBA" id="ARBA00022833"/>
    </source>
</evidence>
<dbReference type="SUPFAM" id="SSF57667">
    <property type="entry name" value="beta-beta-alpha zinc fingers"/>
    <property type="match status" value="1"/>
</dbReference>
<evidence type="ECO:0000256" key="1">
    <source>
        <dbReference type="ARBA" id="ARBA00022723"/>
    </source>
</evidence>
<dbReference type="EMBL" id="HBUF01251044">
    <property type="protein sequence ID" value="CAG6680068.1"/>
    <property type="molecule type" value="Transcribed_RNA"/>
</dbReference>